<organism evidence="2 3">
    <name type="scientific">Solemya pervernicosa gill symbiont</name>
    <dbReference type="NCBI Taxonomy" id="642797"/>
    <lineage>
        <taxon>Bacteria</taxon>
        <taxon>Pseudomonadati</taxon>
        <taxon>Pseudomonadota</taxon>
        <taxon>Gammaproteobacteria</taxon>
        <taxon>sulfur-oxidizing symbionts</taxon>
    </lineage>
</organism>
<dbReference type="AlphaFoldDB" id="A0A1T2L5Q5"/>
<accession>A0A1T2L5Q5</accession>
<keyword evidence="3" id="KW-1185">Reference proteome</keyword>
<dbReference type="RefSeq" id="WP_078483552.1">
    <property type="nucleotide sequence ID" value="NZ_MPRL01000026.1"/>
</dbReference>
<feature type="transmembrane region" description="Helical" evidence="1">
    <location>
        <begin position="115"/>
        <end position="131"/>
    </location>
</feature>
<sequence length="134" mass="14267">MDKQSGNNQIPLPTTTLWAILFASFFIMLGMLFYLFANVIEIAPIPSLQPTLFYGGLAVAAVVLLVSKSLANRSRLEAEGRQGSGNPLSALMLPIALAEAPAMIGALHFLLGGDLMRSLLLVAASVILFLVNKP</sequence>
<dbReference type="EMBL" id="MPRL01000026">
    <property type="protein sequence ID" value="OOZ40392.1"/>
    <property type="molecule type" value="Genomic_DNA"/>
</dbReference>
<keyword evidence="1" id="KW-0472">Membrane</keyword>
<feature type="transmembrane region" description="Helical" evidence="1">
    <location>
        <begin position="48"/>
        <end position="67"/>
    </location>
</feature>
<reference evidence="2 3" key="1">
    <citation type="submission" date="2016-11" db="EMBL/GenBank/DDBJ databases">
        <title>Mixed transmission modes and dynamic genome evolution in an obligate animal-bacterial symbiosis.</title>
        <authorList>
            <person name="Russell S.L."/>
            <person name="Corbett-Detig R.B."/>
            <person name="Cavanaugh C.M."/>
        </authorList>
    </citation>
    <scope>NUCLEOTIDE SEQUENCE [LARGE SCALE GENOMIC DNA]</scope>
    <source>
        <strain evidence="2">Sveles-Q1</strain>
    </source>
</reference>
<keyword evidence="1" id="KW-0812">Transmembrane</keyword>
<evidence type="ECO:0000256" key="1">
    <source>
        <dbReference type="SAM" id="Phobius"/>
    </source>
</evidence>
<feature type="transmembrane region" description="Helical" evidence="1">
    <location>
        <begin position="88"/>
        <end position="109"/>
    </location>
</feature>
<feature type="transmembrane region" description="Helical" evidence="1">
    <location>
        <begin position="12"/>
        <end position="36"/>
    </location>
</feature>
<evidence type="ECO:0000313" key="2">
    <source>
        <dbReference type="EMBL" id="OOZ40392.1"/>
    </source>
</evidence>
<keyword evidence="1" id="KW-1133">Transmembrane helix</keyword>
<evidence type="ECO:0000313" key="3">
    <source>
        <dbReference type="Proteomes" id="UP000191110"/>
    </source>
</evidence>
<gene>
    <name evidence="2" type="ORF">BOW53_07940</name>
</gene>
<name>A0A1T2L5Q5_9GAMM</name>
<dbReference type="Proteomes" id="UP000191110">
    <property type="component" value="Unassembled WGS sequence"/>
</dbReference>
<protein>
    <submittedName>
        <fullName evidence="2">Uncharacterized protein</fullName>
    </submittedName>
</protein>
<proteinExistence type="predicted"/>
<comment type="caution">
    <text evidence="2">The sequence shown here is derived from an EMBL/GenBank/DDBJ whole genome shotgun (WGS) entry which is preliminary data.</text>
</comment>